<dbReference type="InterPro" id="IPR024072">
    <property type="entry name" value="DHFR-like_dom_sf"/>
</dbReference>
<organism evidence="1 2">
    <name type="scientific">Dictyobacter formicarum</name>
    <dbReference type="NCBI Taxonomy" id="2778368"/>
    <lineage>
        <taxon>Bacteria</taxon>
        <taxon>Bacillati</taxon>
        <taxon>Chloroflexota</taxon>
        <taxon>Ktedonobacteria</taxon>
        <taxon>Ktedonobacterales</taxon>
        <taxon>Dictyobacteraceae</taxon>
        <taxon>Dictyobacter</taxon>
    </lineage>
</organism>
<name>A0ABQ3VJG5_9CHLR</name>
<evidence type="ECO:0000313" key="2">
    <source>
        <dbReference type="Proteomes" id="UP000635565"/>
    </source>
</evidence>
<sequence length="42" mass="4882">MRKVIVSEMITLDGFFAGPDGEIDWHAIHLDERSRLNSHHCF</sequence>
<reference evidence="1 2" key="1">
    <citation type="journal article" date="2021" name="Int. J. Syst. Evol. Microbiol.">
        <title>Reticulibacter mediterranei gen. nov., sp. nov., within the new family Reticulibacteraceae fam. nov., and Ktedonospora formicarum gen. nov., sp. nov., Ktedonobacter robiniae sp. nov., Dictyobacter formicarum sp. nov. and Dictyobacter arantiisoli sp. nov., belonging to the class Ktedonobacteria.</title>
        <authorList>
            <person name="Yabe S."/>
            <person name="Zheng Y."/>
            <person name="Wang C.M."/>
            <person name="Sakai Y."/>
            <person name="Abe K."/>
            <person name="Yokota A."/>
            <person name="Donadio S."/>
            <person name="Cavaletti L."/>
            <person name="Monciardini P."/>
        </authorList>
    </citation>
    <scope>NUCLEOTIDE SEQUENCE [LARGE SCALE GENOMIC DNA]</scope>
    <source>
        <strain evidence="1 2">SOSP1-9</strain>
    </source>
</reference>
<proteinExistence type="predicted"/>
<accession>A0ABQ3VJG5</accession>
<dbReference type="Proteomes" id="UP000635565">
    <property type="component" value="Unassembled WGS sequence"/>
</dbReference>
<keyword evidence="2" id="KW-1185">Reference proteome</keyword>
<comment type="caution">
    <text evidence="1">The sequence shown here is derived from an EMBL/GenBank/DDBJ whole genome shotgun (WGS) entry which is preliminary data.</text>
</comment>
<evidence type="ECO:0008006" key="3">
    <source>
        <dbReference type="Google" id="ProtNLM"/>
    </source>
</evidence>
<dbReference type="Gene3D" id="3.40.430.10">
    <property type="entry name" value="Dihydrofolate Reductase, subunit A"/>
    <property type="match status" value="1"/>
</dbReference>
<gene>
    <name evidence="1" type="ORF">KSZ_39410</name>
</gene>
<dbReference type="RefSeq" id="WP_236022973.1">
    <property type="nucleotide sequence ID" value="NZ_BNJJ01000010.1"/>
</dbReference>
<dbReference type="EMBL" id="BNJJ01000010">
    <property type="protein sequence ID" value="GHO85935.1"/>
    <property type="molecule type" value="Genomic_DNA"/>
</dbReference>
<evidence type="ECO:0000313" key="1">
    <source>
        <dbReference type="EMBL" id="GHO85935.1"/>
    </source>
</evidence>
<protein>
    <recommendedName>
        <fullName evidence="3">Bacterial bifunctional deaminase-reductase C-terminal domain-containing protein</fullName>
    </recommendedName>
</protein>